<dbReference type="Gene3D" id="2.40.30.170">
    <property type="match status" value="1"/>
</dbReference>
<dbReference type="PANTHER" id="PTHR30367">
    <property type="entry name" value="P-HYDROXYBENZOIC ACID EFFLUX PUMP SUBUNIT AAEA-RELATED"/>
    <property type="match status" value="1"/>
</dbReference>
<dbReference type="Pfam" id="PF25917">
    <property type="entry name" value="BSH_RND"/>
    <property type="match status" value="1"/>
</dbReference>
<dbReference type="GO" id="GO:0055085">
    <property type="term" value="P:transmembrane transport"/>
    <property type="evidence" value="ECO:0007669"/>
    <property type="project" value="InterPro"/>
</dbReference>
<dbReference type="PANTHER" id="PTHR30367:SF1">
    <property type="entry name" value="MULTIDRUG RESISTANCE PROTEIN MDTN"/>
    <property type="match status" value="1"/>
</dbReference>
<evidence type="ECO:0000259" key="2">
    <source>
        <dbReference type="Pfam" id="PF25917"/>
    </source>
</evidence>
<feature type="domain" description="p-hydroxybenzoic acid efflux pump subunit AaeA-like beta-barrel" evidence="3">
    <location>
        <begin position="260"/>
        <end position="357"/>
    </location>
</feature>
<dbReference type="EMBL" id="PVTD01000014">
    <property type="protein sequence ID" value="PRY20235.1"/>
    <property type="molecule type" value="Genomic_DNA"/>
</dbReference>
<evidence type="ECO:0000259" key="3">
    <source>
        <dbReference type="Pfam" id="PF25963"/>
    </source>
</evidence>
<dbReference type="RefSeq" id="WP_106207884.1">
    <property type="nucleotide sequence ID" value="NZ_PVTD01000014.1"/>
</dbReference>
<dbReference type="OrthoDB" id="9811754at2"/>
<dbReference type="InterPro" id="IPR058625">
    <property type="entry name" value="MdtA-like_BSH"/>
</dbReference>
<dbReference type="Gene3D" id="2.40.50.100">
    <property type="match status" value="1"/>
</dbReference>
<name>A0A2T0RGE6_9RHOB</name>
<sequence length="379" mass="41191">MKVNIKILVSAAILAVAAAFVLLKYSNYVTNPWTRNGQVRANVLEVAPRVSGPIINLPIRDNQYVEAGDLLFEIDPRTFKSALEQAQAKFDETVEKLASLDKQIDAARASVKQYETLITQAESQLLSAEAQETEAEQQYDRALVLVERGRLPEAQFDGYQRDLNVALANVDQARSAVLQAKAAYAQAQASLGSAIASRGARGEENSQFREANAALETARLNLEFTQVRAAVSGHITNLTLRLGSQAVANQPILALIDDNSFWVDAYFRESYVSEIKPGNRAAITLMSHPDIVIPGVVDSVGRGIAKGEGSTGVNLLPNVSPTFEWIRLAQRIPVRIELGEVPEDIDLLVGTTASVLVMSKTDTSDEETDLPPPAPSILR</sequence>
<organism evidence="4 5">
    <name type="scientific">Aliiruegeria haliotis</name>
    <dbReference type="NCBI Taxonomy" id="1280846"/>
    <lineage>
        <taxon>Bacteria</taxon>
        <taxon>Pseudomonadati</taxon>
        <taxon>Pseudomonadota</taxon>
        <taxon>Alphaproteobacteria</taxon>
        <taxon>Rhodobacterales</taxon>
        <taxon>Roseobacteraceae</taxon>
        <taxon>Aliiruegeria</taxon>
    </lineage>
</organism>
<evidence type="ECO:0000313" key="4">
    <source>
        <dbReference type="EMBL" id="PRY20235.1"/>
    </source>
</evidence>
<feature type="coiled-coil region" evidence="1">
    <location>
        <begin position="83"/>
        <end position="138"/>
    </location>
</feature>
<accession>A0A2T0RGE6</accession>
<keyword evidence="1" id="KW-0175">Coiled coil</keyword>
<dbReference type="Pfam" id="PF25963">
    <property type="entry name" value="Beta-barrel_AAEA"/>
    <property type="match status" value="1"/>
</dbReference>
<dbReference type="AlphaFoldDB" id="A0A2T0RGE6"/>
<comment type="caution">
    <text evidence="4">The sequence shown here is derived from an EMBL/GenBank/DDBJ whole genome shotgun (WGS) entry which is preliminary data.</text>
</comment>
<reference evidence="4 5" key="1">
    <citation type="submission" date="2018-03" db="EMBL/GenBank/DDBJ databases">
        <title>Genomic Encyclopedia of Archaeal and Bacterial Type Strains, Phase II (KMG-II): from individual species to whole genera.</title>
        <authorList>
            <person name="Goeker M."/>
        </authorList>
    </citation>
    <scope>NUCLEOTIDE SEQUENCE [LARGE SCALE GENOMIC DNA]</scope>
    <source>
        <strain evidence="4 5">DSM 29328</strain>
    </source>
</reference>
<keyword evidence="5" id="KW-1185">Reference proteome</keyword>
<dbReference type="Proteomes" id="UP000239480">
    <property type="component" value="Unassembled WGS sequence"/>
</dbReference>
<proteinExistence type="predicted"/>
<dbReference type="InterPro" id="IPR050393">
    <property type="entry name" value="MFP_Efflux_Pump"/>
</dbReference>
<protein>
    <submittedName>
        <fullName evidence="4">Multidrug resistance efflux pump</fullName>
    </submittedName>
</protein>
<dbReference type="Gene3D" id="1.10.287.470">
    <property type="entry name" value="Helix hairpin bin"/>
    <property type="match status" value="1"/>
</dbReference>
<feature type="domain" description="Multidrug resistance protein MdtA-like barrel-sandwich hybrid" evidence="2">
    <location>
        <begin position="43"/>
        <end position="253"/>
    </location>
</feature>
<evidence type="ECO:0000256" key="1">
    <source>
        <dbReference type="SAM" id="Coils"/>
    </source>
</evidence>
<dbReference type="SUPFAM" id="SSF111369">
    <property type="entry name" value="HlyD-like secretion proteins"/>
    <property type="match status" value="2"/>
</dbReference>
<gene>
    <name evidence="4" type="ORF">CLV78_11420</name>
</gene>
<dbReference type="InterPro" id="IPR058634">
    <property type="entry name" value="AaeA-lik-b-barrel"/>
</dbReference>
<evidence type="ECO:0000313" key="5">
    <source>
        <dbReference type="Proteomes" id="UP000239480"/>
    </source>
</evidence>